<accession>A0AAD7MFJ1</accession>
<dbReference type="AlphaFoldDB" id="A0AAD7MFJ1"/>
<evidence type="ECO:0000313" key="3">
    <source>
        <dbReference type="Proteomes" id="UP001215598"/>
    </source>
</evidence>
<evidence type="ECO:0000313" key="2">
    <source>
        <dbReference type="EMBL" id="KAJ7715047.1"/>
    </source>
</evidence>
<proteinExistence type="predicted"/>
<protein>
    <submittedName>
        <fullName evidence="2">Uncharacterized protein</fullName>
    </submittedName>
</protein>
<dbReference type="Proteomes" id="UP001215598">
    <property type="component" value="Unassembled WGS sequence"/>
</dbReference>
<gene>
    <name evidence="2" type="ORF">B0H16DRAFT_1742262</name>
</gene>
<dbReference type="EMBL" id="JARKIB010000315">
    <property type="protein sequence ID" value="KAJ7715047.1"/>
    <property type="molecule type" value="Genomic_DNA"/>
</dbReference>
<sequence>MTEEEKAEAHMPPTNDANKGILGELREDKRDTPNSTTHAFNARTMFRRNNTQAYMDANFGDEHHLFIMLEHRKFDASGVVKKKKAAHRAHVEKVVNERREKRRVRNAKRKKVLNDVAKVIVETNEETLRGFTKAQLKEQLAAHRLLDGIPKLIPAKSNMKTNAVRLQHLLLAVERYEEASESEAE</sequence>
<feature type="region of interest" description="Disordered" evidence="1">
    <location>
        <begin position="1"/>
        <end position="20"/>
    </location>
</feature>
<comment type="caution">
    <text evidence="2">The sequence shown here is derived from an EMBL/GenBank/DDBJ whole genome shotgun (WGS) entry which is preliminary data.</text>
</comment>
<evidence type="ECO:0000256" key="1">
    <source>
        <dbReference type="SAM" id="MobiDB-lite"/>
    </source>
</evidence>
<name>A0AAD7MFJ1_9AGAR</name>
<reference evidence="2" key="1">
    <citation type="submission" date="2023-03" db="EMBL/GenBank/DDBJ databases">
        <title>Massive genome expansion in bonnet fungi (Mycena s.s.) driven by repeated elements and novel gene families across ecological guilds.</title>
        <authorList>
            <consortium name="Lawrence Berkeley National Laboratory"/>
            <person name="Harder C.B."/>
            <person name="Miyauchi S."/>
            <person name="Viragh M."/>
            <person name="Kuo A."/>
            <person name="Thoen E."/>
            <person name="Andreopoulos B."/>
            <person name="Lu D."/>
            <person name="Skrede I."/>
            <person name="Drula E."/>
            <person name="Henrissat B."/>
            <person name="Morin E."/>
            <person name="Kohler A."/>
            <person name="Barry K."/>
            <person name="LaButti K."/>
            <person name="Morin E."/>
            <person name="Salamov A."/>
            <person name="Lipzen A."/>
            <person name="Mereny Z."/>
            <person name="Hegedus B."/>
            <person name="Baldrian P."/>
            <person name="Stursova M."/>
            <person name="Weitz H."/>
            <person name="Taylor A."/>
            <person name="Grigoriev I.V."/>
            <person name="Nagy L.G."/>
            <person name="Martin F."/>
            <person name="Kauserud H."/>
        </authorList>
    </citation>
    <scope>NUCLEOTIDE SEQUENCE</scope>
    <source>
        <strain evidence="2">CBHHK182m</strain>
    </source>
</reference>
<organism evidence="2 3">
    <name type="scientific">Mycena metata</name>
    <dbReference type="NCBI Taxonomy" id="1033252"/>
    <lineage>
        <taxon>Eukaryota</taxon>
        <taxon>Fungi</taxon>
        <taxon>Dikarya</taxon>
        <taxon>Basidiomycota</taxon>
        <taxon>Agaricomycotina</taxon>
        <taxon>Agaricomycetes</taxon>
        <taxon>Agaricomycetidae</taxon>
        <taxon>Agaricales</taxon>
        <taxon>Marasmiineae</taxon>
        <taxon>Mycenaceae</taxon>
        <taxon>Mycena</taxon>
    </lineage>
</organism>
<keyword evidence="3" id="KW-1185">Reference proteome</keyword>